<dbReference type="Proteomes" id="UP000320055">
    <property type="component" value="Unassembled WGS sequence"/>
</dbReference>
<proteinExistence type="predicted"/>
<dbReference type="InterPro" id="IPR009057">
    <property type="entry name" value="Homeodomain-like_sf"/>
</dbReference>
<accession>A0A563VPE9</accession>
<dbReference type="SUPFAM" id="SSF46689">
    <property type="entry name" value="Homeodomain-like"/>
    <property type="match status" value="1"/>
</dbReference>
<evidence type="ECO:0000313" key="1">
    <source>
        <dbReference type="EMBL" id="VEP13342.1"/>
    </source>
</evidence>
<dbReference type="Pfam" id="PF13565">
    <property type="entry name" value="HTH_32"/>
    <property type="match status" value="1"/>
</dbReference>
<keyword evidence="2" id="KW-1185">Reference proteome</keyword>
<dbReference type="EMBL" id="CAACVJ010000107">
    <property type="protein sequence ID" value="VEP13342.1"/>
    <property type="molecule type" value="Genomic_DNA"/>
</dbReference>
<evidence type="ECO:0000313" key="2">
    <source>
        <dbReference type="Proteomes" id="UP000320055"/>
    </source>
</evidence>
<protein>
    <submittedName>
        <fullName evidence="1">Transposase</fullName>
    </submittedName>
</protein>
<organism evidence="1 2">
    <name type="scientific">Hyella patelloides LEGE 07179</name>
    <dbReference type="NCBI Taxonomy" id="945734"/>
    <lineage>
        <taxon>Bacteria</taxon>
        <taxon>Bacillati</taxon>
        <taxon>Cyanobacteriota</taxon>
        <taxon>Cyanophyceae</taxon>
        <taxon>Pleurocapsales</taxon>
        <taxon>Hyellaceae</taxon>
        <taxon>Hyella</taxon>
    </lineage>
</organism>
<sequence>MSEMSFLLKKLSQMPKKKYIVTLTDQEQASLEELVNKGKNPAYKVNHARILLLADTNRSGGGWKDRDINQALKISVATIERVRQRLVEQGMTAALNRKEQQNRKKRRLDGESEAHLIALTCSSPPEGQGRWTMKMLVEQMVQLGHVESISDETVRQTLKKTNSSLGSTNPG</sequence>
<gene>
    <name evidence="1" type="ORF">H1P_1950008</name>
</gene>
<name>A0A563VPE9_9CYAN</name>
<reference evidence="1 2" key="1">
    <citation type="submission" date="2019-01" db="EMBL/GenBank/DDBJ databases">
        <authorList>
            <person name="Brito A."/>
        </authorList>
    </citation>
    <scope>NUCLEOTIDE SEQUENCE [LARGE SCALE GENOMIC DNA]</scope>
    <source>
        <strain evidence="1">1</strain>
    </source>
</reference>
<dbReference type="AlphaFoldDB" id="A0A563VPE9"/>